<dbReference type="Ensembl" id="ENSFTIT00000016292.1">
    <property type="protein sequence ID" value="ENSFTIP00000015630.1"/>
    <property type="gene ID" value="ENSFTIG00000010361.1"/>
</dbReference>
<keyword evidence="3" id="KW-1185">Reference proteome</keyword>
<dbReference type="InterPro" id="IPR036249">
    <property type="entry name" value="Thioredoxin-like_sf"/>
</dbReference>
<sequence>MLCLKGLIVVDAFQTWCGPCKTAVDLFRKIRNEVGSDLLCFAVAEVDSIDALGKYRGKCKPVFLFYSVTGRASLEHPLICFSHLSGRRISSCCERSECTIAAEDHPGTAGSRKEGFGTRRTACGGNQGKVQCPQL</sequence>
<dbReference type="OrthoDB" id="10263751at2759"/>
<reference evidence="2" key="1">
    <citation type="submission" date="2025-08" db="UniProtKB">
        <authorList>
            <consortium name="Ensembl"/>
        </authorList>
    </citation>
    <scope>IDENTIFICATION</scope>
</reference>
<dbReference type="PANTHER" id="PTHR46135:SF3">
    <property type="entry name" value="NME_NM23 FAMILY MEMBER 8"/>
    <property type="match status" value="1"/>
</dbReference>
<evidence type="ECO:0000259" key="1">
    <source>
        <dbReference type="Pfam" id="PF00085"/>
    </source>
</evidence>
<dbReference type="PANTHER" id="PTHR46135">
    <property type="entry name" value="NME/NM23 FAMILY MEMBER 8"/>
    <property type="match status" value="1"/>
</dbReference>
<reference evidence="2" key="2">
    <citation type="submission" date="2025-09" db="UniProtKB">
        <authorList>
            <consortium name="Ensembl"/>
        </authorList>
    </citation>
    <scope>IDENTIFICATION</scope>
</reference>
<proteinExistence type="predicted"/>
<accession>A0A8C4UPF1</accession>
<dbReference type="Pfam" id="PF00085">
    <property type="entry name" value="Thioredoxin"/>
    <property type="match status" value="1"/>
</dbReference>
<dbReference type="SUPFAM" id="SSF52833">
    <property type="entry name" value="Thioredoxin-like"/>
    <property type="match status" value="1"/>
</dbReference>
<protein>
    <recommendedName>
        <fullName evidence="1">Thioredoxin domain-containing protein</fullName>
    </recommendedName>
</protein>
<dbReference type="Proteomes" id="UP000694562">
    <property type="component" value="Unplaced"/>
</dbReference>
<dbReference type="AlphaFoldDB" id="A0A8C4UPF1"/>
<name>A0A8C4UPF1_FALTI</name>
<dbReference type="InterPro" id="IPR051766">
    <property type="entry name" value="TXND_domain-containing"/>
</dbReference>
<dbReference type="Gene3D" id="3.40.30.10">
    <property type="entry name" value="Glutaredoxin"/>
    <property type="match status" value="1"/>
</dbReference>
<organism evidence="2 3">
    <name type="scientific">Falco tinnunculus</name>
    <name type="common">Common kestrel</name>
    <dbReference type="NCBI Taxonomy" id="100819"/>
    <lineage>
        <taxon>Eukaryota</taxon>
        <taxon>Metazoa</taxon>
        <taxon>Chordata</taxon>
        <taxon>Craniata</taxon>
        <taxon>Vertebrata</taxon>
        <taxon>Euteleostomi</taxon>
        <taxon>Archelosauria</taxon>
        <taxon>Archosauria</taxon>
        <taxon>Dinosauria</taxon>
        <taxon>Saurischia</taxon>
        <taxon>Theropoda</taxon>
        <taxon>Coelurosauria</taxon>
        <taxon>Aves</taxon>
        <taxon>Neognathae</taxon>
        <taxon>Neoaves</taxon>
        <taxon>Telluraves</taxon>
        <taxon>Australaves</taxon>
        <taxon>Falconiformes</taxon>
        <taxon>Falconidae</taxon>
        <taxon>Falco</taxon>
    </lineage>
</organism>
<feature type="domain" description="Thioredoxin" evidence="1">
    <location>
        <begin position="6"/>
        <end position="66"/>
    </location>
</feature>
<evidence type="ECO:0000313" key="2">
    <source>
        <dbReference type="Ensembl" id="ENSFTIP00000015630.1"/>
    </source>
</evidence>
<evidence type="ECO:0000313" key="3">
    <source>
        <dbReference type="Proteomes" id="UP000694562"/>
    </source>
</evidence>
<dbReference type="InterPro" id="IPR013766">
    <property type="entry name" value="Thioredoxin_domain"/>
</dbReference>